<dbReference type="InterPro" id="IPR015590">
    <property type="entry name" value="Aldehyde_DH_dom"/>
</dbReference>
<gene>
    <name evidence="2" type="ORF">DCP75_01085</name>
</gene>
<feature type="domain" description="Aldehyde dehydrogenase" evidence="1">
    <location>
        <begin position="1"/>
        <end position="51"/>
    </location>
</feature>
<name>A0A3C1KIL3_9GAMM</name>
<reference evidence="2 3" key="1">
    <citation type="journal article" date="2018" name="Nat. Biotechnol.">
        <title>A standardized bacterial taxonomy based on genome phylogeny substantially revises the tree of life.</title>
        <authorList>
            <person name="Parks D.H."/>
            <person name="Chuvochina M."/>
            <person name="Waite D.W."/>
            <person name="Rinke C."/>
            <person name="Skarshewski A."/>
            <person name="Chaumeil P.A."/>
            <person name="Hugenholtz P."/>
        </authorList>
    </citation>
    <scope>NUCLEOTIDE SEQUENCE [LARGE SCALE GENOMIC DNA]</scope>
    <source>
        <strain evidence="2">UBA9158</strain>
    </source>
</reference>
<organism evidence="2 3">
    <name type="scientific">Haliea salexigens</name>
    <dbReference type="NCBI Taxonomy" id="287487"/>
    <lineage>
        <taxon>Bacteria</taxon>
        <taxon>Pseudomonadati</taxon>
        <taxon>Pseudomonadota</taxon>
        <taxon>Gammaproteobacteria</taxon>
        <taxon>Cellvibrionales</taxon>
        <taxon>Halieaceae</taxon>
        <taxon>Haliea</taxon>
    </lineage>
</organism>
<protein>
    <submittedName>
        <fullName evidence="2">Aldehyde dehydrogenase family protein</fullName>
    </submittedName>
</protein>
<dbReference type="Gene3D" id="3.40.309.10">
    <property type="entry name" value="Aldehyde Dehydrogenase, Chain A, domain 2"/>
    <property type="match status" value="1"/>
</dbReference>
<evidence type="ECO:0000313" key="2">
    <source>
        <dbReference type="EMBL" id="HAN26333.1"/>
    </source>
</evidence>
<accession>A0A3C1KIL3</accession>
<comment type="caution">
    <text evidence="2">The sequence shown here is derived from an EMBL/GenBank/DDBJ whole genome shotgun (WGS) entry which is preliminary data.</text>
</comment>
<dbReference type="Proteomes" id="UP000259273">
    <property type="component" value="Unassembled WGS sequence"/>
</dbReference>
<dbReference type="Pfam" id="PF00171">
    <property type="entry name" value="Aldedh"/>
    <property type="match status" value="1"/>
</dbReference>
<dbReference type="InterPro" id="IPR016163">
    <property type="entry name" value="Ald_DH_C"/>
</dbReference>
<dbReference type="InterPro" id="IPR016161">
    <property type="entry name" value="Ald_DH/histidinol_DH"/>
</dbReference>
<feature type="non-terminal residue" evidence="2">
    <location>
        <position position="51"/>
    </location>
</feature>
<dbReference type="EMBL" id="DMND01000022">
    <property type="protein sequence ID" value="HAN26333.1"/>
    <property type="molecule type" value="Genomic_DNA"/>
</dbReference>
<dbReference type="GO" id="GO:0016620">
    <property type="term" value="F:oxidoreductase activity, acting on the aldehyde or oxo group of donors, NAD or NADP as acceptor"/>
    <property type="evidence" value="ECO:0007669"/>
    <property type="project" value="InterPro"/>
</dbReference>
<dbReference type="SUPFAM" id="SSF53720">
    <property type="entry name" value="ALDH-like"/>
    <property type="match status" value="1"/>
</dbReference>
<evidence type="ECO:0000259" key="1">
    <source>
        <dbReference type="Pfam" id="PF00171"/>
    </source>
</evidence>
<feature type="non-terminal residue" evidence="2">
    <location>
        <position position="1"/>
    </location>
</feature>
<sequence length="51" mass="5241">CNAPSRMLVPRAQLAEAEAIAAEVSASVVVGDPANEATTMGPVVSELQFNK</sequence>
<proteinExistence type="predicted"/>
<dbReference type="AlphaFoldDB" id="A0A3C1KIL3"/>
<evidence type="ECO:0000313" key="3">
    <source>
        <dbReference type="Proteomes" id="UP000259273"/>
    </source>
</evidence>